<protein>
    <submittedName>
        <fullName evidence="2">SGNH/GDSL hydrolase family protein</fullName>
    </submittedName>
</protein>
<keyword evidence="2" id="KW-0378">Hydrolase</keyword>
<dbReference type="InterPro" id="IPR013830">
    <property type="entry name" value="SGNH_hydro"/>
</dbReference>
<dbReference type="Proteomes" id="UP001522905">
    <property type="component" value="Unassembled WGS sequence"/>
</dbReference>
<gene>
    <name evidence="2" type="ORF">LNP07_06190</name>
</gene>
<sequence length="209" mass="24004">MKKAFNFNNYHIITIGDSITKGYDGSKVLEQNYPKWLAYYLQTNVTNVGENGATITGPRTIDMTSKVNSINWTDYQLVLCFYGTNDYGHRKTAIEDVSLTLANNLNRIRQANPHLQIYGILPTPRYDNYKNADDVLGVGGYTFSDLIDALKLTYQVLNIPTLDWREWNPMMITDDNYQNKLNDSHLHPTAKTYQEIAINIANYLYNTIK</sequence>
<dbReference type="GO" id="GO:0016787">
    <property type="term" value="F:hydrolase activity"/>
    <property type="evidence" value="ECO:0007669"/>
    <property type="project" value="UniProtKB-KW"/>
</dbReference>
<organism evidence="2 3">
    <name type="scientific">Apilactobacillus xinyiensis</name>
    <dbReference type="NCBI Taxonomy" id="2841032"/>
    <lineage>
        <taxon>Bacteria</taxon>
        <taxon>Bacillati</taxon>
        <taxon>Bacillota</taxon>
        <taxon>Bacilli</taxon>
        <taxon>Lactobacillales</taxon>
        <taxon>Lactobacillaceae</taxon>
        <taxon>Apilactobacillus</taxon>
    </lineage>
</organism>
<keyword evidence="3" id="KW-1185">Reference proteome</keyword>
<dbReference type="RefSeq" id="WP_248601875.1">
    <property type="nucleotide sequence ID" value="NZ_JAJIAO010000007.1"/>
</dbReference>
<dbReference type="EMBL" id="JAJIAO010000007">
    <property type="protein sequence ID" value="MCK8625102.1"/>
    <property type="molecule type" value="Genomic_DNA"/>
</dbReference>
<accession>A0ABT0I332</accession>
<evidence type="ECO:0000313" key="2">
    <source>
        <dbReference type="EMBL" id="MCK8625102.1"/>
    </source>
</evidence>
<comment type="caution">
    <text evidence="2">The sequence shown here is derived from an EMBL/GenBank/DDBJ whole genome shotgun (WGS) entry which is preliminary data.</text>
</comment>
<dbReference type="Pfam" id="PF13472">
    <property type="entry name" value="Lipase_GDSL_2"/>
    <property type="match status" value="1"/>
</dbReference>
<dbReference type="Gene3D" id="3.40.50.1110">
    <property type="entry name" value="SGNH hydrolase"/>
    <property type="match status" value="1"/>
</dbReference>
<dbReference type="SUPFAM" id="SSF52266">
    <property type="entry name" value="SGNH hydrolase"/>
    <property type="match status" value="1"/>
</dbReference>
<reference evidence="2 3" key="1">
    <citation type="submission" date="2021-11" db="EMBL/GenBank/DDBJ databases">
        <title>Comparative genomics of bee honey and flower isolates.</title>
        <authorList>
            <person name="Bechtner J.D."/>
            <person name="Gallus M.K."/>
            <person name="Ehrmann M."/>
        </authorList>
    </citation>
    <scope>NUCLEOTIDE SEQUENCE [LARGE SCALE GENOMIC DNA]</scope>
    <source>
        <strain evidence="2 3">M161</strain>
    </source>
</reference>
<feature type="domain" description="SGNH hydrolase-type esterase" evidence="1">
    <location>
        <begin position="15"/>
        <end position="194"/>
    </location>
</feature>
<evidence type="ECO:0000259" key="1">
    <source>
        <dbReference type="Pfam" id="PF13472"/>
    </source>
</evidence>
<proteinExistence type="predicted"/>
<dbReference type="CDD" id="cd00229">
    <property type="entry name" value="SGNH_hydrolase"/>
    <property type="match status" value="1"/>
</dbReference>
<name>A0ABT0I332_9LACO</name>
<dbReference type="InterPro" id="IPR036514">
    <property type="entry name" value="SGNH_hydro_sf"/>
</dbReference>
<evidence type="ECO:0000313" key="3">
    <source>
        <dbReference type="Proteomes" id="UP001522905"/>
    </source>
</evidence>